<evidence type="ECO:0000313" key="2">
    <source>
        <dbReference type="EMBL" id="QNR23895.1"/>
    </source>
</evidence>
<sequence>MLRGLLLGFCVLTFNMVNAQSLDTLISHFNRDIALYESVYPFQEPIPLDSARLSAEEAAEFFENFAASDEIYPPDLQWAYLSRLNKSITALFAHPDLYSLDLKTELNAEVQFTDDGRLLQISFEENTGGTYRSQVVYYHYRGSQGQFSSIYMQEGPQKIELKSDGYSSIIPLGTKNDSTYYFFTAYVRGCSYCFEESFGLILVTEEGIKEAYNYTIDSRSWGEKIDVDFSEEGDSLVKVLYLPDDLNAGCLCGSLEEGSTHPDQEGYPTQDRLCKLLFRYHQFQIYLIEEGCIYQDPLGQPLEEY</sequence>
<gene>
    <name evidence="2" type="ORF">H4K34_16185</name>
</gene>
<name>A0A7H0VDU7_9FLAO</name>
<evidence type="ECO:0000256" key="1">
    <source>
        <dbReference type="SAM" id="SignalP"/>
    </source>
</evidence>
<proteinExistence type="predicted"/>
<accession>A0A7H0VDU7</accession>
<dbReference type="EMBL" id="CP060139">
    <property type="protein sequence ID" value="QNR23895.1"/>
    <property type="molecule type" value="Genomic_DNA"/>
</dbReference>
<feature type="signal peptide" evidence="1">
    <location>
        <begin position="1"/>
        <end position="19"/>
    </location>
</feature>
<organism evidence="2 3">
    <name type="scientific">Croceimicrobium hydrocarbonivorans</name>
    <dbReference type="NCBI Taxonomy" id="2761580"/>
    <lineage>
        <taxon>Bacteria</taxon>
        <taxon>Pseudomonadati</taxon>
        <taxon>Bacteroidota</taxon>
        <taxon>Flavobacteriia</taxon>
        <taxon>Flavobacteriales</taxon>
        <taxon>Owenweeksiaceae</taxon>
        <taxon>Croceimicrobium</taxon>
    </lineage>
</organism>
<dbReference type="AlphaFoldDB" id="A0A7H0VDU7"/>
<dbReference type="Proteomes" id="UP000516305">
    <property type="component" value="Chromosome"/>
</dbReference>
<evidence type="ECO:0000313" key="3">
    <source>
        <dbReference type="Proteomes" id="UP000516305"/>
    </source>
</evidence>
<feature type="chain" id="PRO_5028941917" evidence="1">
    <location>
        <begin position="20"/>
        <end position="305"/>
    </location>
</feature>
<dbReference type="KEGG" id="chyd:H4K34_16185"/>
<reference evidence="2 3" key="1">
    <citation type="submission" date="2020-08" db="EMBL/GenBank/DDBJ databases">
        <title>Croceimicrobium hydrocarbonivorans gen. nov., sp. nov., a novel marine bacterium isolated from a bacterial consortium that degrades polyethylene terephthalate.</title>
        <authorList>
            <person name="Liu R."/>
        </authorList>
    </citation>
    <scope>NUCLEOTIDE SEQUENCE [LARGE SCALE GENOMIC DNA]</scope>
    <source>
        <strain evidence="2 3">A20-9</strain>
    </source>
</reference>
<keyword evidence="1" id="KW-0732">Signal</keyword>
<keyword evidence="3" id="KW-1185">Reference proteome</keyword>
<protein>
    <submittedName>
        <fullName evidence="2">Uncharacterized protein</fullName>
    </submittedName>
</protein>
<dbReference type="RefSeq" id="WP_210758431.1">
    <property type="nucleotide sequence ID" value="NZ_CP060139.1"/>
</dbReference>